<sequence length="194" mass="21652">MLAAEVALPPPRLESEFALERAIYERRSIREFTSDMLTLEQIGQLLWAAQGITDTVRGFRAAPSAGATYPLVLYIVIPDGIFRYMPEEHKLVRIREGDHRLALARAALNQPWVSSAAISIVITARFERTTRRYGERGIRYVYMEAGHAAQNILLQAVALGLGSVPIGAFYDDEVQKVITCKEAPIYIVSVGHPR</sequence>
<protein>
    <submittedName>
        <fullName evidence="2">Nitroreductase</fullName>
    </submittedName>
</protein>
<organism evidence="2 3">
    <name type="scientific">candidate division WOR-3 bacterium 4484_18</name>
    <dbReference type="NCBI Taxonomy" id="2020626"/>
    <lineage>
        <taxon>Bacteria</taxon>
        <taxon>Bacteria division WOR-3</taxon>
    </lineage>
</organism>
<comment type="caution">
    <text evidence="2">The sequence shown here is derived from an EMBL/GenBank/DDBJ whole genome shotgun (WGS) entry which is preliminary data.</text>
</comment>
<dbReference type="NCBIfam" id="TIGR03605">
    <property type="entry name" value="antibiot_sagB"/>
    <property type="match status" value="1"/>
</dbReference>
<dbReference type="SUPFAM" id="SSF55469">
    <property type="entry name" value="FMN-dependent nitroreductase-like"/>
    <property type="match status" value="1"/>
</dbReference>
<dbReference type="InterPro" id="IPR000415">
    <property type="entry name" value="Nitroreductase-like"/>
</dbReference>
<dbReference type="InterPro" id="IPR052544">
    <property type="entry name" value="Bacteriocin_Proc_Enz"/>
</dbReference>
<proteinExistence type="predicted"/>
<dbReference type="GO" id="GO:0016491">
    <property type="term" value="F:oxidoreductase activity"/>
    <property type="evidence" value="ECO:0007669"/>
    <property type="project" value="InterPro"/>
</dbReference>
<feature type="domain" description="Nitroreductase" evidence="1">
    <location>
        <begin position="23"/>
        <end position="192"/>
    </location>
</feature>
<dbReference type="PANTHER" id="PTHR43745">
    <property type="entry name" value="NITROREDUCTASE MJ1384-RELATED"/>
    <property type="match status" value="1"/>
</dbReference>
<dbReference type="PANTHER" id="PTHR43745:SF2">
    <property type="entry name" value="NITROREDUCTASE MJ1384-RELATED"/>
    <property type="match status" value="1"/>
</dbReference>
<dbReference type="InterPro" id="IPR020051">
    <property type="entry name" value="SagB-type_dehydrogenase"/>
</dbReference>
<evidence type="ECO:0000313" key="2">
    <source>
        <dbReference type="EMBL" id="OYV02589.1"/>
    </source>
</evidence>
<evidence type="ECO:0000313" key="3">
    <source>
        <dbReference type="Proteomes" id="UP000216312"/>
    </source>
</evidence>
<evidence type="ECO:0000259" key="1">
    <source>
        <dbReference type="Pfam" id="PF00881"/>
    </source>
</evidence>
<dbReference type="Gene3D" id="3.40.109.10">
    <property type="entry name" value="NADH Oxidase"/>
    <property type="match status" value="1"/>
</dbReference>
<gene>
    <name evidence="2" type="ORF">CGW93_04725</name>
</gene>
<dbReference type="InterPro" id="IPR029479">
    <property type="entry name" value="Nitroreductase"/>
</dbReference>
<name>A0A257LSY0_UNCW3</name>
<dbReference type="Pfam" id="PF00881">
    <property type="entry name" value="Nitroreductase"/>
    <property type="match status" value="1"/>
</dbReference>
<accession>A0A257LSY0</accession>
<dbReference type="CDD" id="cd02142">
    <property type="entry name" value="McbC_SagB-like_oxidoreductase"/>
    <property type="match status" value="1"/>
</dbReference>
<dbReference type="EMBL" id="NMUJ01000072">
    <property type="protein sequence ID" value="OYV02589.1"/>
    <property type="molecule type" value="Genomic_DNA"/>
</dbReference>
<dbReference type="AlphaFoldDB" id="A0A257LSY0"/>
<reference evidence="3" key="1">
    <citation type="submission" date="2017-07" db="EMBL/GenBank/DDBJ databases">
        <title>Novel pathways for hydrocarbon cycling and metabolic interdependencies in hydrothermal sediment communities.</title>
        <authorList>
            <person name="Dombrowski N."/>
            <person name="Seitz K."/>
            <person name="Teske A."/>
            <person name="Baker B."/>
        </authorList>
    </citation>
    <scope>NUCLEOTIDE SEQUENCE [LARGE SCALE GENOMIC DNA]</scope>
</reference>
<dbReference type="Proteomes" id="UP000216312">
    <property type="component" value="Unassembled WGS sequence"/>
</dbReference>